<evidence type="ECO:0000313" key="1">
    <source>
        <dbReference type="EMBL" id="TNN12253.1"/>
    </source>
</evidence>
<gene>
    <name evidence="1" type="ORF">EWB00_003885</name>
</gene>
<protein>
    <submittedName>
        <fullName evidence="1">Uncharacterized protein</fullName>
    </submittedName>
</protein>
<dbReference type="Proteomes" id="UP000311919">
    <property type="component" value="Unassembled WGS sequence"/>
</dbReference>
<dbReference type="EMBL" id="SKCS01000245">
    <property type="protein sequence ID" value="TNN12253.1"/>
    <property type="molecule type" value="Genomic_DNA"/>
</dbReference>
<proteinExistence type="predicted"/>
<reference evidence="1 2" key="1">
    <citation type="submission" date="2019-03" db="EMBL/GenBank/DDBJ databases">
        <title>An improved genome assembly of the fluke Schistosoma japonicum.</title>
        <authorList>
            <person name="Hu W."/>
            <person name="Luo F."/>
            <person name="Yin M."/>
            <person name="Mo X."/>
            <person name="Sun C."/>
            <person name="Wu Q."/>
            <person name="Zhu B."/>
            <person name="Xiang M."/>
            <person name="Wang J."/>
            <person name="Wang Y."/>
            <person name="Zhang T."/>
            <person name="Xu B."/>
            <person name="Zheng H."/>
            <person name="Feng Z."/>
        </authorList>
    </citation>
    <scope>NUCLEOTIDE SEQUENCE [LARGE SCALE GENOMIC DNA]</scope>
    <source>
        <strain evidence="1">HuSjv2</strain>
        <tissue evidence="1">Worms</tissue>
    </source>
</reference>
<accession>A0A4Z2D6Z9</accession>
<name>A0A4Z2D6Z9_SCHJA</name>
<organism evidence="1 2">
    <name type="scientific">Schistosoma japonicum</name>
    <name type="common">Blood fluke</name>
    <dbReference type="NCBI Taxonomy" id="6182"/>
    <lineage>
        <taxon>Eukaryota</taxon>
        <taxon>Metazoa</taxon>
        <taxon>Spiralia</taxon>
        <taxon>Lophotrochozoa</taxon>
        <taxon>Platyhelminthes</taxon>
        <taxon>Trematoda</taxon>
        <taxon>Digenea</taxon>
        <taxon>Strigeidida</taxon>
        <taxon>Schistosomatoidea</taxon>
        <taxon>Schistosomatidae</taxon>
        <taxon>Schistosoma</taxon>
    </lineage>
</organism>
<keyword evidence="2" id="KW-1185">Reference proteome</keyword>
<sequence>MGEYHTQKKTMLISIELGVYFPITSNYTNRDHSASTGTGKIETDTCHLHGSACDPQGAPSFNPVPSHIFHVITSSVLVCVNDVKLCRIT</sequence>
<comment type="caution">
    <text evidence="1">The sequence shown here is derived from an EMBL/GenBank/DDBJ whole genome shotgun (WGS) entry which is preliminary data.</text>
</comment>
<evidence type="ECO:0000313" key="2">
    <source>
        <dbReference type="Proteomes" id="UP000311919"/>
    </source>
</evidence>
<dbReference type="AlphaFoldDB" id="A0A4Z2D6Z9"/>